<dbReference type="PANTHER" id="PTHR43004:SF3">
    <property type="entry name" value="P-HYDROXYBENZOATE HYDROXYLASE"/>
    <property type="match status" value="1"/>
</dbReference>
<dbReference type="InterPro" id="IPR002938">
    <property type="entry name" value="FAD-bd"/>
</dbReference>
<keyword evidence="1" id="KW-0285">Flavoprotein</keyword>
<evidence type="ECO:0000313" key="5">
    <source>
        <dbReference type="Proteomes" id="UP001141259"/>
    </source>
</evidence>
<name>A0A9X2VNX1_9PSEU</name>
<dbReference type="GO" id="GO:0071949">
    <property type="term" value="F:FAD binding"/>
    <property type="evidence" value="ECO:0007669"/>
    <property type="project" value="InterPro"/>
</dbReference>
<protein>
    <submittedName>
        <fullName evidence="4">4-hydroxybenzoate 3-monooxygenase</fullName>
    </submittedName>
</protein>
<dbReference type="PRINTS" id="PR00420">
    <property type="entry name" value="RNGMNOXGNASE"/>
</dbReference>
<dbReference type="Gene3D" id="3.50.50.60">
    <property type="entry name" value="FAD/NAD(P)-binding domain"/>
    <property type="match status" value="1"/>
</dbReference>
<keyword evidence="5" id="KW-1185">Reference proteome</keyword>
<evidence type="ECO:0000256" key="1">
    <source>
        <dbReference type="ARBA" id="ARBA00022630"/>
    </source>
</evidence>
<comment type="caution">
    <text evidence="4">The sequence shown here is derived from an EMBL/GenBank/DDBJ whole genome shotgun (WGS) entry which is preliminary data.</text>
</comment>
<accession>A0A9X2VNX1</accession>
<organism evidence="4 5">
    <name type="scientific">Umezawaea endophytica</name>
    <dbReference type="NCBI Taxonomy" id="1654476"/>
    <lineage>
        <taxon>Bacteria</taxon>
        <taxon>Bacillati</taxon>
        <taxon>Actinomycetota</taxon>
        <taxon>Actinomycetes</taxon>
        <taxon>Pseudonocardiales</taxon>
        <taxon>Pseudonocardiaceae</taxon>
        <taxon>Umezawaea</taxon>
    </lineage>
</organism>
<evidence type="ECO:0000313" key="4">
    <source>
        <dbReference type="EMBL" id="MCS7479990.1"/>
    </source>
</evidence>
<evidence type="ECO:0000256" key="2">
    <source>
        <dbReference type="ARBA" id="ARBA00022827"/>
    </source>
</evidence>
<dbReference type="NCBIfam" id="NF006091">
    <property type="entry name" value="PRK08243.1"/>
    <property type="match status" value="1"/>
</dbReference>
<evidence type="ECO:0000259" key="3">
    <source>
        <dbReference type="Pfam" id="PF01494"/>
    </source>
</evidence>
<dbReference type="Gene3D" id="3.30.9.10">
    <property type="entry name" value="D-Amino Acid Oxidase, subunit A, domain 2"/>
    <property type="match status" value="1"/>
</dbReference>
<dbReference type="GO" id="GO:0016709">
    <property type="term" value="F:oxidoreductase activity, acting on paired donors, with incorporation or reduction of molecular oxygen, NAD(P)H as one donor, and incorporation of one atom of oxygen"/>
    <property type="evidence" value="ECO:0007669"/>
    <property type="project" value="UniProtKB-ARBA"/>
</dbReference>
<dbReference type="InterPro" id="IPR050641">
    <property type="entry name" value="RIFMO-like"/>
</dbReference>
<reference evidence="4" key="1">
    <citation type="submission" date="2022-08" db="EMBL/GenBank/DDBJ databases">
        <authorList>
            <person name="Tistechok S."/>
            <person name="Samborskyy M."/>
            <person name="Roman I."/>
        </authorList>
    </citation>
    <scope>NUCLEOTIDE SEQUENCE</scope>
    <source>
        <strain evidence="4">DSM 103496</strain>
    </source>
</reference>
<gene>
    <name evidence="4" type="ORF">NZH93_24300</name>
</gene>
<dbReference type="Proteomes" id="UP001141259">
    <property type="component" value="Unassembled WGS sequence"/>
</dbReference>
<keyword evidence="2" id="KW-0274">FAD</keyword>
<dbReference type="InterPro" id="IPR036188">
    <property type="entry name" value="FAD/NAD-bd_sf"/>
</dbReference>
<dbReference type="SUPFAM" id="SSF54373">
    <property type="entry name" value="FAD-linked reductases, C-terminal domain"/>
    <property type="match status" value="1"/>
</dbReference>
<dbReference type="Pfam" id="PF01494">
    <property type="entry name" value="FAD_binding_3"/>
    <property type="match status" value="1"/>
</dbReference>
<dbReference type="AlphaFoldDB" id="A0A9X2VNX1"/>
<dbReference type="PANTHER" id="PTHR43004">
    <property type="entry name" value="TRK SYSTEM POTASSIUM UPTAKE PROTEIN"/>
    <property type="match status" value="1"/>
</dbReference>
<sequence>MSRVRTQVGIIGAGPAGLLLSHLLHLEGIDSVVLEARSRVYVERRVRAGVVEQPSADLLREVGLADRMDKEGLPHHGFSLRFDREDHRIPLTELTGSAITVYGQQEIVKDLIQARLAAGGDIRFEVSDVAVHDVETDRPRITFDGGELECDVIAGCDGFHGVSRGTIPVAVLKTFQQDYPFAWLGLLAKAEPSHEELIYTSHERGFALHSMRSPEVTRLYLQVDPDERIEDWSDDRVWDELHLRLETDDGFELNEGPVIEKGITPMRGFVAEPMRYGRLFLAGDAAHIVPPTGAKGMNLAIADVLVLSRALAALLHKGETELVESYSDTCLRRVWRAQGFSNHMTTMLHRAPGAEDYQHRLQLSQLRYTATSSAAATSLAENYVGLPF</sequence>
<dbReference type="SUPFAM" id="SSF51905">
    <property type="entry name" value="FAD/NAD(P)-binding domain"/>
    <property type="match status" value="1"/>
</dbReference>
<dbReference type="RefSeq" id="WP_259625490.1">
    <property type="nucleotide sequence ID" value="NZ_JANYMP010000012.1"/>
</dbReference>
<proteinExistence type="predicted"/>
<feature type="domain" description="FAD-binding" evidence="3">
    <location>
        <begin position="5"/>
        <end position="338"/>
    </location>
</feature>
<dbReference type="EMBL" id="JANYMP010000012">
    <property type="protein sequence ID" value="MCS7479990.1"/>
    <property type="molecule type" value="Genomic_DNA"/>
</dbReference>